<proteinExistence type="predicted"/>
<sequence length="159" mass="17711">MSEGQLSTLSVWGPPKSFFVSLEPILGGLQEERSFKLRELRTDDIAGFLVKPICSFLSSSLIALYFGLNGNKDDEQVERYTEEQEEAFHLLTSLQVLEFSCGRELQSVQCLPAGLHRLTNLKTLRLSLCPSIQSLPKGGLPSSLERLEVTDCRSYNASL</sequence>
<protein>
    <submittedName>
        <fullName evidence="1">Uncharacterized protein</fullName>
    </submittedName>
</protein>
<accession>A0A8J5R1X1</accession>
<comment type="caution">
    <text evidence="1">The sequence shown here is derived from an EMBL/GenBank/DDBJ whole genome shotgun (WGS) entry which is preliminary data.</text>
</comment>
<name>A0A8J5R1X1_ZIZPA</name>
<dbReference type="AlphaFoldDB" id="A0A8J5R1X1"/>
<dbReference type="EMBL" id="JAAALK010000953">
    <property type="protein sequence ID" value="KAG8043571.1"/>
    <property type="molecule type" value="Genomic_DNA"/>
</dbReference>
<keyword evidence="2" id="KW-1185">Reference proteome</keyword>
<dbReference type="Proteomes" id="UP000729402">
    <property type="component" value="Unassembled WGS sequence"/>
</dbReference>
<gene>
    <name evidence="1" type="ORF">GUJ93_ZPchr0458g22508</name>
</gene>
<organism evidence="1 2">
    <name type="scientific">Zizania palustris</name>
    <name type="common">Northern wild rice</name>
    <dbReference type="NCBI Taxonomy" id="103762"/>
    <lineage>
        <taxon>Eukaryota</taxon>
        <taxon>Viridiplantae</taxon>
        <taxon>Streptophyta</taxon>
        <taxon>Embryophyta</taxon>
        <taxon>Tracheophyta</taxon>
        <taxon>Spermatophyta</taxon>
        <taxon>Magnoliopsida</taxon>
        <taxon>Liliopsida</taxon>
        <taxon>Poales</taxon>
        <taxon>Poaceae</taxon>
        <taxon>BOP clade</taxon>
        <taxon>Oryzoideae</taxon>
        <taxon>Oryzeae</taxon>
        <taxon>Zizaniinae</taxon>
        <taxon>Zizania</taxon>
    </lineage>
</organism>
<dbReference type="OrthoDB" id="695275at2759"/>
<evidence type="ECO:0000313" key="1">
    <source>
        <dbReference type="EMBL" id="KAG8043571.1"/>
    </source>
</evidence>
<reference evidence="1" key="1">
    <citation type="journal article" date="2021" name="bioRxiv">
        <title>Whole Genome Assembly and Annotation of Northern Wild Rice, Zizania palustris L., Supports a Whole Genome Duplication in the Zizania Genus.</title>
        <authorList>
            <person name="Haas M."/>
            <person name="Kono T."/>
            <person name="Macchietto M."/>
            <person name="Millas R."/>
            <person name="McGilp L."/>
            <person name="Shao M."/>
            <person name="Duquette J."/>
            <person name="Hirsch C.N."/>
            <person name="Kimball J."/>
        </authorList>
    </citation>
    <scope>NUCLEOTIDE SEQUENCE</scope>
    <source>
        <tissue evidence="1">Fresh leaf tissue</tissue>
    </source>
</reference>
<reference evidence="1" key="2">
    <citation type="submission" date="2021-02" db="EMBL/GenBank/DDBJ databases">
        <authorList>
            <person name="Kimball J.A."/>
            <person name="Haas M.W."/>
            <person name="Macchietto M."/>
            <person name="Kono T."/>
            <person name="Duquette J."/>
            <person name="Shao M."/>
        </authorList>
    </citation>
    <scope>NUCLEOTIDE SEQUENCE</scope>
    <source>
        <tissue evidence="1">Fresh leaf tissue</tissue>
    </source>
</reference>
<evidence type="ECO:0000313" key="2">
    <source>
        <dbReference type="Proteomes" id="UP000729402"/>
    </source>
</evidence>